<dbReference type="AlphaFoldDB" id="A0A5A9YXP3"/>
<dbReference type="SUPFAM" id="SSF53474">
    <property type="entry name" value="alpha/beta-Hydrolases"/>
    <property type="match status" value="1"/>
</dbReference>
<accession>A0A5A9YXP3</accession>
<evidence type="ECO:0000313" key="1">
    <source>
        <dbReference type="EMBL" id="KAA0909620.1"/>
    </source>
</evidence>
<organism evidence="1 2">
    <name type="scientific">Aquicoccus porphyridii</name>
    <dbReference type="NCBI Taxonomy" id="1852029"/>
    <lineage>
        <taxon>Bacteria</taxon>
        <taxon>Pseudomonadati</taxon>
        <taxon>Pseudomonadota</taxon>
        <taxon>Alphaproteobacteria</taxon>
        <taxon>Rhodobacterales</taxon>
        <taxon>Paracoccaceae</taxon>
        <taxon>Aquicoccus</taxon>
    </lineage>
</organism>
<evidence type="ECO:0000313" key="2">
    <source>
        <dbReference type="Proteomes" id="UP000325291"/>
    </source>
</evidence>
<dbReference type="Gene3D" id="3.40.50.1820">
    <property type="entry name" value="alpha/beta hydrolase"/>
    <property type="match status" value="1"/>
</dbReference>
<dbReference type="GO" id="GO:0016787">
    <property type="term" value="F:hydrolase activity"/>
    <property type="evidence" value="ECO:0007669"/>
    <property type="project" value="UniProtKB-KW"/>
</dbReference>
<comment type="caution">
    <text evidence="1">The sequence shown here is derived from an EMBL/GenBank/DDBJ whole genome shotgun (WGS) entry which is preliminary data.</text>
</comment>
<dbReference type="RefSeq" id="WP_111369316.1">
    <property type="nucleotide sequence ID" value="NZ_JASHJG010000092.1"/>
</dbReference>
<gene>
    <name evidence="1" type="ORF">FLO80_20795</name>
</gene>
<keyword evidence="1" id="KW-0378">Hydrolase</keyword>
<keyword evidence="2" id="KW-1185">Reference proteome</keyword>
<sequence>MSEHKARELAYYNSGPTPFYACAYDQRFSYCLYVPELPTSGRYRLIVLIHGTNRPAERYRDKFAAFGKEHGAIIMAPLFPANISGPGDLSGYKRIRFDGIAYDKVLLSMIDEVRAQFPVDDRFLMHGFSGGGHFTHRFLYAHPGKLSGAAIGAPGIVTLLDDRHDWPIGTRDFAGLFGAPPDRGAIARVPVQIAVGDQDTETWEISLSPGDDWWQPGAEWQERATRIVRAGRLRDSLAEAGCEVRFDLVPGIGHDGGKVVPAVQQWMAGLIAEGRA</sequence>
<protein>
    <submittedName>
        <fullName evidence="1">Alpha/beta hydrolase</fullName>
    </submittedName>
</protein>
<dbReference type="Proteomes" id="UP000325291">
    <property type="component" value="Unassembled WGS sequence"/>
</dbReference>
<proteinExistence type="predicted"/>
<name>A0A5A9YXP3_9RHOB</name>
<reference evidence="1 2" key="1">
    <citation type="submission" date="2019-07" db="EMBL/GenBank/DDBJ databases">
        <title>Aquicoccus porphyridii gen. nov., sp. nov., isolated from a small marine red alga, Porphyridium marinum.</title>
        <authorList>
            <person name="Liu L."/>
        </authorList>
    </citation>
    <scope>NUCLEOTIDE SEQUENCE [LARGE SCALE GENOMIC DNA]</scope>
    <source>
        <strain evidence="1 2">L1 8-17</strain>
    </source>
</reference>
<dbReference type="EMBL" id="VINQ01000030">
    <property type="protein sequence ID" value="KAA0909620.1"/>
    <property type="molecule type" value="Genomic_DNA"/>
</dbReference>
<dbReference type="InterPro" id="IPR029058">
    <property type="entry name" value="AB_hydrolase_fold"/>
</dbReference>